<name>A0A5B7K2M9_PORTR</name>
<comment type="caution">
    <text evidence="1">The sequence shown here is derived from an EMBL/GenBank/DDBJ whole genome shotgun (WGS) entry which is preliminary data.</text>
</comment>
<evidence type="ECO:0000313" key="1">
    <source>
        <dbReference type="EMBL" id="MPC99388.1"/>
    </source>
</evidence>
<dbReference type="SUPFAM" id="SSF50630">
    <property type="entry name" value="Acid proteases"/>
    <property type="match status" value="1"/>
</dbReference>
<gene>
    <name evidence="1" type="ORF">E2C01_094799</name>
</gene>
<dbReference type="InterPro" id="IPR021109">
    <property type="entry name" value="Peptidase_aspartic_dom_sf"/>
</dbReference>
<dbReference type="EMBL" id="VSRR010118160">
    <property type="protein sequence ID" value="MPC99388.1"/>
    <property type="molecule type" value="Genomic_DNA"/>
</dbReference>
<dbReference type="AlphaFoldDB" id="A0A5B7K2M9"/>
<sequence>MPGKRPWRGGVSTSLLSGQTVMEALPVVEVWLDGNWRKVLVDTGCSQCVAHISCCRKWRKEDVAILTISGEEQKCEGTGVVRLQLDNGASVDVKVFVVSDKPLGFPFVLGMNGVVALGGVSVNAHRQVRFGIEDAQICAATGATADIQVDEQDFSVTYDTVSNTWTAAWKWSGGDEPGILLNKVEEYPVSSDIRAWYEEEVDKWIEDGWLVPHDEYKHSPAKGLIPLMAVVQHKGKVRPVLDFRELNTYIHLHGRF</sequence>
<accession>A0A5B7K2M9</accession>
<reference evidence="1 2" key="1">
    <citation type="submission" date="2019-05" db="EMBL/GenBank/DDBJ databases">
        <title>Another draft genome of Portunus trituberculatus and its Hox gene families provides insights of decapod evolution.</title>
        <authorList>
            <person name="Jeong J.-H."/>
            <person name="Song I."/>
            <person name="Kim S."/>
            <person name="Choi T."/>
            <person name="Kim D."/>
            <person name="Ryu S."/>
            <person name="Kim W."/>
        </authorList>
    </citation>
    <scope>NUCLEOTIDE SEQUENCE [LARGE SCALE GENOMIC DNA]</scope>
    <source>
        <tissue evidence="1">Muscle</tissue>
    </source>
</reference>
<dbReference type="Gene3D" id="2.40.70.10">
    <property type="entry name" value="Acid Proteases"/>
    <property type="match status" value="1"/>
</dbReference>
<dbReference type="Gene3D" id="3.10.10.10">
    <property type="entry name" value="HIV Type 1 Reverse Transcriptase, subunit A, domain 1"/>
    <property type="match status" value="1"/>
</dbReference>
<dbReference type="InterPro" id="IPR043502">
    <property type="entry name" value="DNA/RNA_pol_sf"/>
</dbReference>
<protein>
    <submittedName>
        <fullName evidence="1">Uncharacterized protein</fullName>
    </submittedName>
</protein>
<dbReference type="OrthoDB" id="6367876at2759"/>
<dbReference type="SUPFAM" id="SSF56672">
    <property type="entry name" value="DNA/RNA polymerases"/>
    <property type="match status" value="1"/>
</dbReference>
<organism evidence="1 2">
    <name type="scientific">Portunus trituberculatus</name>
    <name type="common">Swimming crab</name>
    <name type="synonym">Neptunus trituberculatus</name>
    <dbReference type="NCBI Taxonomy" id="210409"/>
    <lineage>
        <taxon>Eukaryota</taxon>
        <taxon>Metazoa</taxon>
        <taxon>Ecdysozoa</taxon>
        <taxon>Arthropoda</taxon>
        <taxon>Crustacea</taxon>
        <taxon>Multicrustacea</taxon>
        <taxon>Malacostraca</taxon>
        <taxon>Eumalacostraca</taxon>
        <taxon>Eucarida</taxon>
        <taxon>Decapoda</taxon>
        <taxon>Pleocyemata</taxon>
        <taxon>Brachyura</taxon>
        <taxon>Eubrachyura</taxon>
        <taxon>Portunoidea</taxon>
        <taxon>Portunidae</taxon>
        <taxon>Portuninae</taxon>
        <taxon>Portunus</taxon>
    </lineage>
</organism>
<keyword evidence="2" id="KW-1185">Reference proteome</keyword>
<dbReference type="GO" id="GO:0071897">
    <property type="term" value="P:DNA biosynthetic process"/>
    <property type="evidence" value="ECO:0007669"/>
    <property type="project" value="UniProtKB-ARBA"/>
</dbReference>
<evidence type="ECO:0000313" key="2">
    <source>
        <dbReference type="Proteomes" id="UP000324222"/>
    </source>
</evidence>
<dbReference type="Proteomes" id="UP000324222">
    <property type="component" value="Unassembled WGS sequence"/>
</dbReference>
<proteinExistence type="predicted"/>